<dbReference type="PANTHER" id="PTHR12149:SF8">
    <property type="entry name" value="PROTEIN-RIBULOSAMINE 3-KINASE"/>
    <property type="match status" value="1"/>
</dbReference>
<protein>
    <submittedName>
        <fullName evidence="3">Fructosamine kinase family protein</fullName>
    </submittedName>
</protein>
<dbReference type="Gene3D" id="3.30.200.20">
    <property type="entry name" value="Phosphorylase Kinase, domain 1"/>
    <property type="match status" value="1"/>
</dbReference>
<evidence type="ECO:0000313" key="4">
    <source>
        <dbReference type="Proteomes" id="UP000501602"/>
    </source>
</evidence>
<reference evidence="3 4" key="1">
    <citation type="submission" date="2020-04" db="EMBL/GenBank/DDBJ databases">
        <title>Ferrimonas sp. S7 isolated from sea water.</title>
        <authorList>
            <person name="Bae S.S."/>
            <person name="Baek K."/>
        </authorList>
    </citation>
    <scope>NUCLEOTIDE SEQUENCE [LARGE SCALE GENOMIC DNA]</scope>
    <source>
        <strain evidence="3 4">S7</strain>
    </source>
</reference>
<dbReference type="PIRSF" id="PIRSF006221">
    <property type="entry name" value="Ketosamine-3-kinase"/>
    <property type="match status" value="1"/>
</dbReference>
<dbReference type="KEGG" id="fes:HER31_06370"/>
<proteinExistence type="inferred from homology"/>
<dbReference type="InterPro" id="IPR011009">
    <property type="entry name" value="Kinase-like_dom_sf"/>
</dbReference>
<evidence type="ECO:0000256" key="2">
    <source>
        <dbReference type="PIRNR" id="PIRNR006221"/>
    </source>
</evidence>
<evidence type="ECO:0000256" key="1">
    <source>
        <dbReference type="ARBA" id="ARBA00009460"/>
    </source>
</evidence>
<dbReference type="Gene3D" id="3.90.1200.10">
    <property type="match status" value="1"/>
</dbReference>
<dbReference type="Pfam" id="PF03881">
    <property type="entry name" value="Fructosamin_kin"/>
    <property type="match status" value="1"/>
</dbReference>
<organism evidence="3 4">
    <name type="scientific">Ferrimonas lipolytica</name>
    <dbReference type="NCBI Taxonomy" id="2724191"/>
    <lineage>
        <taxon>Bacteria</taxon>
        <taxon>Pseudomonadati</taxon>
        <taxon>Pseudomonadota</taxon>
        <taxon>Gammaproteobacteria</taxon>
        <taxon>Alteromonadales</taxon>
        <taxon>Ferrimonadaceae</taxon>
        <taxon>Ferrimonas</taxon>
    </lineage>
</organism>
<accession>A0A6H1UBQ3</accession>
<dbReference type="GO" id="GO:0016301">
    <property type="term" value="F:kinase activity"/>
    <property type="evidence" value="ECO:0007669"/>
    <property type="project" value="UniProtKB-UniRule"/>
</dbReference>
<sequence>MWNAIGLQISDALGRDFAINEKHSIVGGDIHQAFKINDHHCALFVKLSDKHNVEMFESEAHALRLLRKQTGLVVPEVVTTGTTSHNSFIALEHLNLGNGSKADWYRFGQELAQLHRTQTQPQFGFDEDNYIGTTVQPNRWQNNWAEFFAEQRIGWQLKLAQDKGYNFGGCDSIVRRCAEKLRKHKPVASLLHGDLWRGNIAFVDGVGALFDPASYYGDRETDIAMTELFSPLPTDFYHGYNAEWPLPDDYQARKPIYQLYHLLNHLNLFGGSYLQQCQSLIQEQLCEQH</sequence>
<dbReference type="InterPro" id="IPR016477">
    <property type="entry name" value="Fructo-/Ketosamine-3-kinase"/>
</dbReference>
<gene>
    <name evidence="3" type="ORF">HER31_06370</name>
</gene>
<keyword evidence="2 3" id="KW-0418">Kinase</keyword>
<name>A0A6H1UBQ3_9GAMM</name>
<dbReference type="Proteomes" id="UP000501602">
    <property type="component" value="Chromosome"/>
</dbReference>
<keyword evidence="4" id="KW-1185">Reference proteome</keyword>
<dbReference type="AlphaFoldDB" id="A0A6H1UBQ3"/>
<dbReference type="PANTHER" id="PTHR12149">
    <property type="entry name" value="FRUCTOSAMINE 3 KINASE-RELATED PROTEIN"/>
    <property type="match status" value="1"/>
</dbReference>
<comment type="similarity">
    <text evidence="1 2">Belongs to the fructosamine kinase family.</text>
</comment>
<dbReference type="EMBL" id="CP051180">
    <property type="protein sequence ID" value="QIZ76517.1"/>
    <property type="molecule type" value="Genomic_DNA"/>
</dbReference>
<dbReference type="RefSeq" id="WP_168659779.1">
    <property type="nucleotide sequence ID" value="NZ_CP051180.1"/>
</dbReference>
<keyword evidence="2" id="KW-0808">Transferase</keyword>
<dbReference type="SUPFAM" id="SSF56112">
    <property type="entry name" value="Protein kinase-like (PK-like)"/>
    <property type="match status" value="1"/>
</dbReference>
<evidence type="ECO:0000313" key="3">
    <source>
        <dbReference type="EMBL" id="QIZ76517.1"/>
    </source>
</evidence>